<name>A0A8F1MBF0_9BACT</name>
<dbReference type="KEGG" id="mnd:KOY48_03640"/>
<dbReference type="Proteomes" id="UP000679129">
    <property type="component" value="Chromosome"/>
</dbReference>
<evidence type="ECO:0000313" key="3">
    <source>
        <dbReference type="Proteomes" id="UP000679129"/>
    </source>
</evidence>
<keyword evidence="1" id="KW-1133">Transmembrane helix</keyword>
<evidence type="ECO:0000256" key="1">
    <source>
        <dbReference type="SAM" id="Phobius"/>
    </source>
</evidence>
<keyword evidence="1" id="KW-0812">Transmembrane</keyword>
<sequence>MKKSAKEQPNKLAKKIVRDNENDARRAILEDLFFDFHKSRHQVYWVNFVRGIFFGLGSALGATLLIAILIWILGQFADIFPPLADFINHLIETMQRRQ</sequence>
<dbReference type="AlphaFoldDB" id="A0A8F1MBF0"/>
<accession>A0A8F1MBF0</accession>
<evidence type="ECO:0000313" key="2">
    <source>
        <dbReference type="EMBL" id="QWQ31975.1"/>
    </source>
</evidence>
<dbReference type="EMBL" id="CP076460">
    <property type="protein sequence ID" value="QWQ31975.1"/>
    <property type="molecule type" value="Genomic_DNA"/>
</dbReference>
<keyword evidence="3" id="KW-1185">Reference proteome</keyword>
<dbReference type="Pfam" id="PF18910">
    <property type="entry name" value="DUF5665"/>
    <property type="match status" value="1"/>
</dbReference>
<feature type="transmembrane region" description="Helical" evidence="1">
    <location>
        <begin position="48"/>
        <end position="73"/>
    </location>
</feature>
<reference evidence="2" key="1">
    <citation type="submission" date="2021-06" db="EMBL/GenBank/DDBJ databases">
        <title>An adapted protocol for Saccharibacteria cultivation: two new species join this phylum of Candidate Phyla Radiations.</title>
        <authorList>
            <person name="Ibrahim A."/>
            <person name="Maatouk M."/>
            <person name="Zgheib R."/>
            <person name="Haddad G."/>
            <person name="Bou Khalil J."/>
            <person name="Raoult D."/>
            <person name="Bittar F."/>
        </authorList>
    </citation>
    <scope>NUCLEOTIDE SEQUENCE</scope>
    <source>
        <strain evidence="2">IHU1</strain>
    </source>
</reference>
<dbReference type="InterPro" id="IPR043723">
    <property type="entry name" value="DUF5665"/>
</dbReference>
<protein>
    <submittedName>
        <fullName evidence="2">Uncharacterized protein</fullName>
    </submittedName>
</protein>
<organism evidence="2 3">
    <name type="scientific">Candidatus Minimicrobia naudis</name>
    <dbReference type="NCBI Taxonomy" id="2841263"/>
    <lineage>
        <taxon>Bacteria</taxon>
        <taxon>Candidatus Saccharimonadota</taxon>
        <taxon>Candidatus Saccharimonadota incertae sedis</taxon>
        <taxon>Candidatus Minimicrobia</taxon>
    </lineage>
</organism>
<proteinExistence type="predicted"/>
<gene>
    <name evidence="2" type="ORF">KOY48_03640</name>
</gene>
<keyword evidence="1" id="KW-0472">Membrane</keyword>